<accession>A0A4C1ZSX9</accession>
<dbReference type="EMBL" id="BGZK01002061">
    <property type="protein sequence ID" value="GBP90139.1"/>
    <property type="molecule type" value="Genomic_DNA"/>
</dbReference>
<evidence type="ECO:0000313" key="1">
    <source>
        <dbReference type="EMBL" id="GBP90139.1"/>
    </source>
</evidence>
<keyword evidence="1" id="KW-0966">Cell projection</keyword>
<gene>
    <name evidence="1" type="primary">CFAP61</name>
    <name evidence="1" type="ORF">EVAR_99399_1</name>
</gene>
<comment type="caution">
    <text evidence="1">The sequence shown here is derived from an EMBL/GenBank/DDBJ whole genome shotgun (WGS) entry which is preliminary data.</text>
</comment>
<organism evidence="1 2">
    <name type="scientific">Eumeta variegata</name>
    <name type="common">Bagworm moth</name>
    <name type="synonym">Eumeta japonica</name>
    <dbReference type="NCBI Taxonomy" id="151549"/>
    <lineage>
        <taxon>Eukaryota</taxon>
        <taxon>Metazoa</taxon>
        <taxon>Ecdysozoa</taxon>
        <taxon>Arthropoda</taxon>
        <taxon>Hexapoda</taxon>
        <taxon>Insecta</taxon>
        <taxon>Pterygota</taxon>
        <taxon>Neoptera</taxon>
        <taxon>Endopterygota</taxon>
        <taxon>Lepidoptera</taxon>
        <taxon>Glossata</taxon>
        <taxon>Ditrysia</taxon>
        <taxon>Tineoidea</taxon>
        <taxon>Psychidae</taxon>
        <taxon>Oiketicinae</taxon>
        <taxon>Eumeta</taxon>
    </lineage>
</organism>
<dbReference type="AlphaFoldDB" id="A0A4C1ZSX9"/>
<proteinExistence type="predicted"/>
<evidence type="ECO:0000313" key="2">
    <source>
        <dbReference type="Proteomes" id="UP000299102"/>
    </source>
</evidence>
<keyword evidence="1" id="KW-0282">Flagellum</keyword>
<keyword evidence="2" id="KW-1185">Reference proteome</keyword>
<dbReference type="OrthoDB" id="7433508at2759"/>
<dbReference type="STRING" id="151549.A0A4C1ZSX9"/>
<protein>
    <submittedName>
        <fullName evidence="1">Cilia-and flagella-associated protein 61</fullName>
    </submittedName>
</protein>
<reference evidence="1 2" key="1">
    <citation type="journal article" date="2019" name="Commun. Biol.">
        <title>The bagworm genome reveals a unique fibroin gene that provides high tensile strength.</title>
        <authorList>
            <person name="Kono N."/>
            <person name="Nakamura H."/>
            <person name="Ohtoshi R."/>
            <person name="Tomita M."/>
            <person name="Numata K."/>
            <person name="Arakawa K."/>
        </authorList>
    </citation>
    <scope>NUCLEOTIDE SEQUENCE [LARGE SCALE GENOMIC DNA]</scope>
</reference>
<sequence length="116" mass="12899">MVYGDCIEAYSCLAALLQSGLPPRLLAFIEPFPSRDPLAMRVNCFNNETVDKRVQKSIEDLGITAYRRCTLVGWTISGSLISAVKLLSPKKELVLPCFALFYYGVNGMDLRTFKGT</sequence>
<keyword evidence="1" id="KW-0969">Cilium</keyword>
<dbReference type="Proteomes" id="UP000299102">
    <property type="component" value="Unassembled WGS sequence"/>
</dbReference>
<name>A0A4C1ZSX9_EUMVA</name>